<dbReference type="RefSeq" id="WP_199388438.1">
    <property type="nucleotide sequence ID" value="NZ_JAEMHL010000003.1"/>
</dbReference>
<sequence length="252" mass="28814">MTKTGPVSYCPRCHRLCTCFSVPLKKAKTEPVRNLYYQLHQDVRWYRRARQCSECHEVFVTAELDQSMLDELILLRKTIIQKRKRAINKVKEDYPWIELHEPVPKELAQAFLRASCWWLTHSSGMPVRAPGHADRIYSSTIHGWAVDFGANTFLVGKAIERSGRKIKEFLEAVAVGTILPIATLKNNINFAISSAVTNYEGYEYDYYPISGTELIFGAQSVDLDDACTFLLRTIKLQEMLANPFFSGLSRLT</sequence>
<evidence type="ECO:0000313" key="2">
    <source>
        <dbReference type="Proteomes" id="UP000614714"/>
    </source>
</evidence>
<reference evidence="1 2" key="1">
    <citation type="submission" date="2020-12" db="EMBL/GenBank/DDBJ databases">
        <title>Geomonas sp. Red421, isolated from paddy soil.</title>
        <authorList>
            <person name="Xu Z."/>
            <person name="Zhang Z."/>
            <person name="Masuda Y."/>
            <person name="Itoh H."/>
            <person name="Senoo K."/>
        </authorList>
    </citation>
    <scope>NUCLEOTIDE SEQUENCE [LARGE SCALE GENOMIC DNA]</scope>
    <source>
        <strain evidence="1 2">Red421</strain>
    </source>
</reference>
<comment type="caution">
    <text evidence="1">The sequence shown here is derived from an EMBL/GenBank/DDBJ whole genome shotgun (WGS) entry which is preliminary data.</text>
</comment>
<keyword evidence="2" id="KW-1185">Reference proteome</keyword>
<name>A0ABS0YC68_9BACT</name>
<dbReference type="Proteomes" id="UP000614714">
    <property type="component" value="Unassembled WGS sequence"/>
</dbReference>
<protein>
    <recommendedName>
        <fullName evidence="3">Transposase</fullName>
    </recommendedName>
</protein>
<proteinExistence type="predicted"/>
<gene>
    <name evidence="1" type="ORF">JFN91_06675</name>
</gene>
<evidence type="ECO:0008006" key="3">
    <source>
        <dbReference type="Google" id="ProtNLM"/>
    </source>
</evidence>
<evidence type="ECO:0000313" key="1">
    <source>
        <dbReference type="EMBL" id="MBJ6749893.1"/>
    </source>
</evidence>
<organism evidence="1 2">
    <name type="scientific">Geomonas anaerohicana</name>
    <dbReference type="NCBI Taxonomy" id="2798583"/>
    <lineage>
        <taxon>Bacteria</taxon>
        <taxon>Pseudomonadati</taxon>
        <taxon>Thermodesulfobacteriota</taxon>
        <taxon>Desulfuromonadia</taxon>
        <taxon>Geobacterales</taxon>
        <taxon>Geobacteraceae</taxon>
        <taxon>Geomonas</taxon>
    </lineage>
</organism>
<accession>A0ABS0YC68</accession>
<dbReference type="EMBL" id="JAEMHL010000003">
    <property type="protein sequence ID" value="MBJ6749893.1"/>
    <property type="molecule type" value="Genomic_DNA"/>
</dbReference>